<comment type="caution">
    <text evidence="4">The sequence shown here is derived from an EMBL/GenBank/DDBJ whole genome shotgun (WGS) entry which is preliminary data.</text>
</comment>
<evidence type="ECO:0000259" key="3">
    <source>
        <dbReference type="Pfam" id="PF05426"/>
    </source>
</evidence>
<dbReference type="Pfam" id="PF05426">
    <property type="entry name" value="Alginate_lyase"/>
    <property type="match status" value="1"/>
</dbReference>
<sequence length="399" mass="46065">MTNFKINNVSKNQYFFVITIAFFLLNQCKDSNKKTHFNLIKIEKERVLALAKKYTNLQPITVTDSICERSAGGIHDFYSEGDYWWPDPENPKAPYIRKDGVTNPNNFTAHREAMIRFSQISGALASAYIITKNEEYVRLLLPHLKAWFIDEATYMNPNLLYGQAISGRVTGRGIGIIDTIHLMEVAKAIMAIENSSVVAENDLVKMKEWFATYLKWITTHEYGIKERDNGNNHSVCWALQAAVFADLTDNEDVLNNCRTMYKEVLLPQQMASNGSFPKELERTKPYGYSLFVLDAMTAICQVASTQSDNLFEFTTSDKKNISLGVSFLYPFISDKSKWPYQKDVMYWNEWPVRHPSLLFTGLYFDNNSYLSQWESLPSNFDNKEVIRNMPIRFPLLWVN</sequence>
<protein>
    <submittedName>
        <fullName evidence="4">Alginate lyase</fullName>
    </submittedName>
</protein>
<keyword evidence="1" id="KW-0732">Signal</keyword>
<name>A0A6M0CIW2_9FLAO</name>
<dbReference type="GO" id="GO:0042597">
    <property type="term" value="C:periplasmic space"/>
    <property type="evidence" value="ECO:0007669"/>
    <property type="project" value="InterPro"/>
</dbReference>
<evidence type="ECO:0000256" key="2">
    <source>
        <dbReference type="ARBA" id="ARBA00023239"/>
    </source>
</evidence>
<evidence type="ECO:0000313" key="4">
    <source>
        <dbReference type="EMBL" id="NER17855.1"/>
    </source>
</evidence>
<dbReference type="EMBL" id="JAABOQ010000004">
    <property type="protein sequence ID" value="NER17855.1"/>
    <property type="molecule type" value="Genomic_DNA"/>
</dbReference>
<dbReference type="GO" id="GO:0016829">
    <property type="term" value="F:lyase activity"/>
    <property type="evidence" value="ECO:0007669"/>
    <property type="project" value="UniProtKB-KW"/>
</dbReference>
<organism evidence="4 5">
    <name type="scientific">Spongiivirga citrea</name>
    <dbReference type="NCBI Taxonomy" id="1481457"/>
    <lineage>
        <taxon>Bacteria</taxon>
        <taxon>Pseudomonadati</taxon>
        <taxon>Bacteroidota</taxon>
        <taxon>Flavobacteriia</taxon>
        <taxon>Flavobacteriales</taxon>
        <taxon>Flavobacteriaceae</taxon>
        <taxon>Spongiivirga</taxon>
    </lineage>
</organism>
<dbReference type="InterPro" id="IPR008397">
    <property type="entry name" value="Alginate_lyase_dom"/>
</dbReference>
<dbReference type="InterPro" id="IPR008929">
    <property type="entry name" value="Chondroitin_lyas"/>
</dbReference>
<dbReference type="RefSeq" id="WP_164032524.1">
    <property type="nucleotide sequence ID" value="NZ_JAABOQ010000004.1"/>
</dbReference>
<feature type="domain" description="Alginate lyase" evidence="3">
    <location>
        <begin position="68"/>
        <end position="338"/>
    </location>
</feature>
<reference evidence="4 5" key="1">
    <citation type="submission" date="2020-01" db="EMBL/GenBank/DDBJ databases">
        <title>Spongiivirga citrea KCTC 32990T.</title>
        <authorList>
            <person name="Wang G."/>
        </authorList>
    </citation>
    <scope>NUCLEOTIDE SEQUENCE [LARGE SCALE GENOMIC DNA]</scope>
    <source>
        <strain evidence="4 5">KCTC 32990</strain>
    </source>
</reference>
<dbReference type="AlphaFoldDB" id="A0A6M0CIW2"/>
<dbReference type="SUPFAM" id="SSF48230">
    <property type="entry name" value="Chondroitin AC/alginate lyase"/>
    <property type="match status" value="1"/>
</dbReference>
<evidence type="ECO:0000313" key="5">
    <source>
        <dbReference type="Proteomes" id="UP000474296"/>
    </source>
</evidence>
<dbReference type="Gene3D" id="1.50.10.100">
    <property type="entry name" value="Chondroitin AC/alginate lyase"/>
    <property type="match status" value="1"/>
</dbReference>
<keyword evidence="2 4" id="KW-0456">Lyase</keyword>
<keyword evidence="5" id="KW-1185">Reference proteome</keyword>
<evidence type="ECO:0000256" key="1">
    <source>
        <dbReference type="ARBA" id="ARBA00022729"/>
    </source>
</evidence>
<proteinExistence type="predicted"/>
<accession>A0A6M0CIW2</accession>
<dbReference type="Proteomes" id="UP000474296">
    <property type="component" value="Unassembled WGS sequence"/>
</dbReference>
<gene>
    <name evidence="4" type="ORF">GWK10_11575</name>
</gene>